<comment type="cofactor">
    <cofactor evidence="1">
        <name>Fe(2+)</name>
        <dbReference type="ChEBI" id="CHEBI:29033"/>
    </cofactor>
</comment>
<dbReference type="AlphaFoldDB" id="A0A2T7NWV0"/>
<dbReference type="SUPFAM" id="SSF51197">
    <property type="entry name" value="Clavaminate synthase-like"/>
    <property type="match status" value="1"/>
</dbReference>
<dbReference type="EMBL" id="PZQS01000008">
    <property type="protein sequence ID" value="PVD25636.1"/>
    <property type="molecule type" value="Genomic_DNA"/>
</dbReference>
<evidence type="ECO:0000256" key="2">
    <source>
        <dbReference type="ARBA" id="ARBA00008654"/>
    </source>
</evidence>
<dbReference type="Proteomes" id="UP000245119">
    <property type="component" value="Linkage Group LG8"/>
</dbReference>
<organism evidence="8 9">
    <name type="scientific">Pomacea canaliculata</name>
    <name type="common">Golden apple snail</name>
    <dbReference type="NCBI Taxonomy" id="400727"/>
    <lineage>
        <taxon>Eukaryota</taxon>
        <taxon>Metazoa</taxon>
        <taxon>Spiralia</taxon>
        <taxon>Lophotrochozoa</taxon>
        <taxon>Mollusca</taxon>
        <taxon>Gastropoda</taxon>
        <taxon>Caenogastropoda</taxon>
        <taxon>Architaenioglossa</taxon>
        <taxon>Ampullarioidea</taxon>
        <taxon>Ampullariidae</taxon>
        <taxon>Pomacea</taxon>
    </lineage>
</organism>
<comment type="similarity">
    <text evidence="2">Belongs to the gamma-BBH/TMLD family.</text>
</comment>
<dbReference type="GO" id="GO:0046872">
    <property type="term" value="F:metal ion binding"/>
    <property type="evidence" value="ECO:0007669"/>
    <property type="project" value="UniProtKB-KW"/>
</dbReference>
<dbReference type="InterPro" id="IPR050411">
    <property type="entry name" value="AlphaKG_dependent_hydroxylases"/>
</dbReference>
<evidence type="ECO:0000256" key="4">
    <source>
        <dbReference type="ARBA" id="ARBA00022964"/>
    </source>
</evidence>
<evidence type="ECO:0000259" key="7">
    <source>
        <dbReference type="Pfam" id="PF02668"/>
    </source>
</evidence>
<evidence type="ECO:0000256" key="5">
    <source>
        <dbReference type="ARBA" id="ARBA00023002"/>
    </source>
</evidence>
<evidence type="ECO:0000256" key="1">
    <source>
        <dbReference type="ARBA" id="ARBA00001954"/>
    </source>
</evidence>
<name>A0A2T7NWV0_POMCA</name>
<evidence type="ECO:0000256" key="6">
    <source>
        <dbReference type="ARBA" id="ARBA00023004"/>
    </source>
</evidence>
<dbReference type="InterPro" id="IPR042098">
    <property type="entry name" value="TauD-like_sf"/>
</dbReference>
<dbReference type="GO" id="GO:0045329">
    <property type="term" value="P:carnitine biosynthetic process"/>
    <property type="evidence" value="ECO:0007669"/>
    <property type="project" value="TreeGrafter"/>
</dbReference>
<dbReference type="STRING" id="400727.A0A2T7NWV0"/>
<keyword evidence="5" id="KW-0560">Oxidoreductase</keyword>
<dbReference type="PANTHER" id="PTHR10696">
    <property type="entry name" value="GAMMA-BUTYROBETAINE HYDROXYLASE-RELATED"/>
    <property type="match status" value="1"/>
</dbReference>
<feature type="domain" description="TauD/TfdA-like" evidence="7">
    <location>
        <begin position="39"/>
        <end position="300"/>
    </location>
</feature>
<dbReference type="PANTHER" id="PTHR10696:SF25">
    <property type="entry name" value="OXIDOREDUCTASE AIM17-RELATED"/>
    <property type="match status" value="1"/>
</dbReference>
<proteinExistence type="inferred from homology"/>
<evidence type="ECO:0000313" key="8">
    <source>
        <dbReference type="EMBL" id="PVD25636.1"/>
    </source>
</evidence>
<protein>
    <recommendedName>
        <fullName evidence="7">TauD/TfdA-like domain-containing protein</fullName>
    </recommendedName>
</protein>
<sequence>MHGYLTPQKVGEDKAARKRRWALLSSKAIPEKSEVYNTPTPNNLKRELPEIQYDDFKNSSYGVYRWLKQVNESGICLMTGVPAEDDMVHKVAEHIGPISSTIYGKTFDVVSTPKPINVAYSSVALDFHMDLIYYESPPGIQFLHCLRFDDCVAGGESRFQDLFHTAERFRRNSSKHFEILTRIPATFQKIHYSRYHLAFVLFNLVFQKTSVILYLFLNLFQIVGVNWSPSFEGPLATEEENVEPFYAAYEAFAKAIKNSTNILEYRLQPGDLISFNNRRILHARNGFELNGGMRHLKGCYVNIDHFKSQVQVFSRLSGDGQPPKRVGNQDWF</sequence>
<dbReference type="Gene3D" id="3.60.130.10">
    <property type="entry name" value="Clavaminate synthase-like"/>
    <property type="match status" value="1"/>
</dbReference>
<accession>A0A2T7NWV0</accession>
<dbReference type="InterPro" id="IPR003819">
    <property type="entry name" value="TauD/TfdA-like"/>
</dbReference>
<dbReference type="GO" id="GO:0005739">
    <property type="term" value="C:mitochondrion"/>
    <property type="evidence" value="ECO:0007669"/>
    <property type="project" value="TreeGrafter"/>
</dbReference>
<dbReference type="CDD" id="cd00250">
    <property type="entry name" value="CAS_like"/>
    <property type="match status" value="1"/>
</dbReference>
<dbReference type="Pfam" id="PF02668">
    <property type="entry name" value="TauD"/>
    <property type="match status" value="1"/>
</dbReference>
<evidence type="ECO:0000313" key="9">
    <source>
        <dbReference type="Proteomes" id="UP000245119"/>
    </source>
</evidence>
<keyword evidence="4" id="KW-0223">Dioxygenase</keyword>
<reference evidence="8 9" key="1">
    <citation type="submission" date="2018-04" db="EMBL/GenBank/DDBJ databases">
        <title>The genome of golden apple snail Pomacea canaliculata provides insight into stress tolerance and invasive adaptation.</title>
        <authorList>
            <person name="Liu C."/>
            <person name="Liu B."/>
            <person name="Ren Y."/>
            <person name="Zhang Y."/>
            <person name="Wang H."/>
            <person name="Li S."/>
            <person name="Jiang F."/>
            <person name="Yin L."/>
            <person name="Zhang G."/>
            <person name="Qian W."/>
            <person name="Fan W."/>
        </authorList>
    </citation>
    <scope>NUCLEOTIDE SEQUENCE [LARGE SCALE GENOMIC DNA]</scope>
    <source>
        <strain evidence="8">SZHN2017</strain>
        <tissue evidence="8">Muscle</tissue>
    </source>
</reference>
<keyword evidence="6" id="KW-0408">Iron</keyword>
<comment type="caution">
    <text evidence="8">The sequence shown here is derived from an EMBL/GenBank/DDBJ whole genome shotgun (WGS) entry which is preliminary data.</text>
</comment>
<dbReference type="OrthoDB" id="406634at2759"/>
<keyword evidence="9" id="KW-1185">Reference proteome</keyword>
<gene>
    <name evidence="8" type="ORF">C0Q70_13295</name>
</gene>
<keyword evidence="3" id="KW-0479">Metal-binding</keyword>
<dbReference type="GO" id="GO:0051213">
    <property type="term" value="F:dioxygenase activity"/>
    <property type="evidence" value="ECO:0007669"/>
    <property type="project" value="UniProtKB-KW"/>
</dbReference>
<evidence type="ECO:0000256" key="3">
    <source>
        <dbReference type="ARBA" id="ARBA00022723"/>
    </source>
</evidence>